<dbReference type="Pfam" id="PF00638">
    <property type="entry name" value="Ran_BP1"/>
    <property type="match status" value="1"/>
</dbReference>
<feature type="compositionally biased region" description="Polar residues" evidence="10">
    <location>
        <begin position="1"/>
        <end position="10"/>
    </location>
</feature>
<dbReference type="SUPFAM" id="SSF50729">
    <property type="entry name" value="PH domain-like"/>
    <property type="match status" value="1"/>
</dbReference>
<dbReference type="InterPro" id="IPR011993">
    <property type="entry name" value="PH-like_dom_sf"/>
</dbReference>
<evidence type="ECO:0000256" key="4">
    <source>
        <dbReference type="ARBA" id="ARBA00022816"/>
    </source>
</evidence>
<dbReference type="OrthoDB" id="10062131at2759"/>
<dbReference type="CTD" id="10762"/>
<keyword evidence="4" id="KW-0509">mRNA transport</keyword>
<proteinExistence type="predicted"/>
<keyword evidence="5" id="KW-0653">Protein transport</keyword>
<dbReference type="PANTHER" id="PTHR23138:SF141">
    <property type="entry name" value="NUCLEAR PORE COMPLEX PROTEIN NUP50"/>
    <property type="match status" value="1"/>
</dbReference>
<keyword evidence="3" id="KW-0677">Repeat</keyword>
<keyword evidence="2" id="KW-0813">Transport</keyword>
<dbReference type="GO" id="GO:0005643">
    <property type="term" value="C:nuclear pore"/>
    <property type="evidence" value="ECO:0007669"/>
    <property type="project" value="UniProtKB-SubCell"/>
</dbReference>
<dbReference type="SMART" id="SM00160">
    <property type="entry name" value="RanBD"/>
    <property type="match status" value="1"/>
</dbReference>
<evidence type="ECO:0000313" key="12">
    <source>
        <dbReference type="Proteomes" id="UP000829291"/>
    </source>
</evidence>
<dbReference type="GO" id="GO:0006606">
    <property type="term" value="P:protein import into nucleus"/>
    <property type="evidence" value="ECO:0007669"/>
    <property type="project" value="TreeGrafter"/>
</dbReference>
<evidence type="ECO:0000256" key="10">
    <source>
        <dbReference type="SAM" id="MobiDB-lite"/>
    </source>
</evidence>
<dbReference type="Gene3D" id="2.30.29.30">
    <property type="entry name" value="Pleckstrin-homology domain (PH domain)/Phosphotyrosine-binding domain (PTB)"/>
    <property type="match status" value="1"/>
</dbReference>
<dbReference type="Proteomes" id="UP000829291">
    <property type="component" value="Chromosome 6"/>
</dbReference>
<gene>
    <name evidence="13" type="primary">LOC107217554</name>
</gene>
<keyword evidence="12" id="KW-1185">Reference proteome</keyword>
<evidence type="ECO:0000256" key="1">
    <source>
        <dbReference type="ARBA" id="ARBA00004567"/>
    </source>
</evidence>
<sequence length="500" mass="54066">MAGKRTATSELNHDNWNDEETREEAGTFSKASKEDLQRRVIKSARRRIVNSGGDDAPKAAFGAFTAFKTAAPAGSSPFSFLANTSNATNTKSSEKTVANKVGSSNGSVNPAANGPESKDSSSLKQESMSKNSDAKHFPTGKEDGKIFKKSTDYYAKLKGLNESVTQWIKSHVDSNPFCILTPIFKDYDKHLKEIEAKHGQETTPTILSPEKTGEKSNLESSPVKSKSNLETGKTESQTKKSVFSNPSVGNAESKSESSIFKNVNVGKSLFGNTETTSEVKSVFGSVSTERNPFLSTSFTAVEDKKKETESDITDQKPTASLSCPPSGPTATFSFGQSSATSTASAGFSFGGGKPFSFGNVAKTTEAEETKEDEEKDDDDEPPKPDFKPITEDDAIYEQRCKVFVKKDGNFADRGVGTLFLKPTPNDKTQLIVRADTSCGNLLLNTILTEGIPMQRMGKNNVMMVLLPTPDSKPPPTPVLLRVKTSEDADALLEKLNKHKK</sequence>
<dbReference type="RefSeq" id="XP_015510606.1">
    <property type="nucleotide sequence ID" value="XM_015655120.2"/>
</dbReference>
<evidence type="ECO:0000256" key="2">
    <source>
        <dbReference type="ARBA" id="ARBA00022448"/>
    </source>
</evidence>
<organism evidence="13">
    <name type="scientific">Neodiprion lecontei</name>
    <name type="common">Redheaded pine sawfly</name>
    <dbReference type="NCBI Taxonomy" id="441921"/>
    <lineage>
        <taxon>Eukaryota</taxon>
        <taxon>Metazoa</taxon>
        <taxon>Ecdysozoa</taxon>
        <taxon>Arthropoda</taxon>
        <taxon>Hexapoda</taxon>
        <taxon>Insecta</taxon>
        <taxon>Pterygota</taxon>
        <taxon>Neoptera</taxon>
        <taxon>Endopterygota</taxon>
        <taxon>Hymenoptera</taxon>
        <taxon>Tenthredinoidea</taxon>
        <taxon>Diprionidae</taxon>
        <taxon>Diprioninae</taxon>
        <taxon>Neodiprion</taxon>
    </lineage>
</organism>
<accession>A0A6J0B8S2</accession>
<keyword evidence="8" id="KW-0906">Nuclear pore complex</keyword>
<feature type="compositionally biased region" description="Polar residues" evidence="10">
    <location>
        <begin position="122"/>
        <end position="131"/>
    </location>
</feature>
<keyword evidence="9" id="KW-0539">Nucleus</keyword>
<evidence type="ECO:0000256" key="5">
    <source>
        <dbReference type="ARBA" id="ARBA00022927"/>
    </source>
</evidence>
<dbReference type="InterPro" id="IPR015007">
    <property type="entry name" value="NUP2/50/61"/>
</dbReference>
<feature type="compositionally biased region" description="Basic and acidic residues" evidence="10">
    <location>
        <begin position="381"/>
        <end position="391"/>
    </location>
</feature>
<dbReference type="KEGG" id="nlo:107217554"/>
<feature type="compositionally biased region" description="Basic and acidic residues" evidence="10">
    <location>
        <begin position="132"/>
        <end position="143"/>
    </location>
</feature>
<evidence type="ECO:0000256" key="6">
    <source>
        <dbReference type="ARBA" id="ARBA00022990"/>
    </source>
</evidence>
<evidence type="ECO:0000256" key="8">
    <source>
        <dbReference type="ARBA" id="ARBA00023132"/>
    </source>
</evidence>
<name>A0A6J0B8S2_NEOLC</name>
<dbReference type="Pfam" id="PF08911">
    <property type="entry name" value="NUP50"/>
    <property type="match status" value="1"/>
</dbReference>
<feature type="compositionally biased region" description="Polar residues" evidence="10">
    <location>
        <begin position="218"/>
        <end position="231"/>
    </location>
</feature>
<evidence type="ECO:0000256" key="3">
    <source>
        <dbReference type="ARBA" id="ARBA00022737"/>
    </source>
</evidence>
<feature type="region of interest" description="Disordered" evidence="10">
    <location>
        <begin position="78"/>
        <end position="143"/>
    </location>
</feature>
<feature type="compositionally biased region" description="Polar residues" evidence="10">
    <location>
        <begin position="239"/>
        <end position="257"/>
    </location>
</feature>
<feature type="compositionally biased region" description="Acidic residues" evidence="10">
    <location>
        <begin position="366"/>
        <end position="380"/>
    </location>
</feature>
<feature type="region of interest" description="Disordered" evidence="10">
    <location>
        <begin position="296"/>
        <end position="337"/>
    </location>
</feature>
<dbReference type="GO" id="GO:0051028">
    <property type="term" value="P:mRNA transport"/>
    <property type="evidence" value="ECO:0007669"/>
    <property type="project" value="UniProtKB-KW"/>
</dbReference>
<evidence type="ECO:0000256" key="9">
    <source>
        <dbReference type="ARBA" id="ARBA00023242"/>
    </source>
</evidence>
<protein>
    <submittedName>
        <fullName evidence="13">Nuclear pore complex protein Nup50</fullName>
    </submittedName>
</protein>
<comment type="subcellular location">
    <subcellularLocation>
        <location evidence="1">Nucleus</location>
        <location evidence="1">Nuclear pore complex</location>
    </subcellularLocation>
</comment>
<reference evidence="13" key="1">
    <citation type="submission" date="2025-08" db="UniProtKB">
        <authorList>
            <consortium name="RefSeq"/>
        </authorList>
    </citation>
    <scope>IDENTIFICATION</scope>
    <source>
        <tissue evidence="13">Thorax and Abdomen</tissue>
    </source>
</reference>
<feature type="region of interest" description="Disordered" evidence="10">
    <location>
        <begin position="363"/>
        <end position="391"/>
    </location>
</feature>
<dbReference type="AlphaFoldDB" id="A0A6J0B8S2"/>
<evidence type="ECO:0000256" key="7">
    <source>
        <dbReference type="ARBA" id="ARBA00023010"/>
    </source>
</evidence>
<feature type="compositionally biased region" description="Polar residues" evidence="10">
    <location>
        <begin position="101"/>
        <end position="110"/>
    </location>
</feature>
<dbReference type="InterPro" id="IPR000156">
    <property type="entry name" value="Ran_bind_dom"/>
</dbReference>
<keyword evidence="6" id="KW-0007">Acetylation</keyword>
<feature type="region of interest" description="Disordered" evidence="10">
    <location>
        <begin position="1"/>
        <end position="37"/>
    </location>
</feature>
<dbReference type="PANTHER" id="PTHR23138">
    <property type="entry name" value="RAN BINDING PROTEIN"/>
    <property type="match status" value="1"/>
</dbReference>
<feature type="compositionally biased region" description="Polar residues" evidence="10">
    <location>
        <begin position="78"/>
        <end position="91"/>
    </location>
</feature>
<dbReference type="InterPro" id="IPR045255">
    <property type="entry name" value="RanBP1-like"/>
</dbReference>
<feature type="domain" description="RanBD1" evidence="11">
    <location>
        <begin position="386"/>
        <end position="495"/>
    </location>
</feature>
<evidence type="ECO:0000259" key="11">
    <source>
        <dbReference type="SMART" id="SM00160"/>
    </source>
</evidence>
<dbReference type="GeneID" id="107217554"/>
<feature type="region of interest" description="Disordered" evidence="10">
    <location>
        <begin position="195"/>
        <end position="257"/>
    </location>
</feature>
<keyword evidence="7" id="KW-0811">Translocation</keyword>
<evidence type="ECO:0000313" key="13">
    <source>
        <dbReference type="RefSeq" id="XP_015510606.1"/>
    </source>
</evidence>
<dbReference type="CDD" id="cd13170">
    <property type="entry name" value="RanBD_NUP50"/>
    <property type="match status" value="1"/>
</dbReference>